<feature type="compositionally biased region" description="Polar residues" evidence="11">
    <location>
        <begin position="458"/>
        <end position="467"/>
    </location>
</feature>
<organism evidence="12 13">
    <name type="scientific">Camellia sinensis var. sinensis</name>
    <name type="common">China tea</name>
    <dbReference type="NCBI Taxonomy" id="542762"/>
    <lineage>
        <taxon>Eukaryota</taxon>
        <taxon>Viridiplantae</taxon>
        <taxon>Streptophyta</taxon>
        <taxon>Embryophyta</taxon>
        <taxon>Tracheophyta</taxon>
        <taxon>Spermatophyta</taxon>
        <taxon>Magnoliopsida</taxon>
        <taxon>eudicotyledons</taxon>
        <taxon>Gunneridae</taxon>
        <taxon>Pentapetalae</taxon>
        <taxon>asterids</taxon>
        <taxon>Ericales</taxon>
        <taxon>Theaceae</taxon>
        <taxon>Camellia</taxon>
    </lineage>
</organism>
<evidence type="ECO:0000256" key="3">
    <source>
        <dbReference type="ARBA" id="ARBA00022475"/>
    </source>
</evidence>
<dbReference type="PANTHER" id="PTHR32219">
    <property type="entry name" value="RNA-BINDING PROTEIN YLMH-RELATED"/>
    <property type="match status" value="1"/>
</dbReference>
<evidence type="ECO:0000256" key="1">
    <source>
        <dbReference type="ARBA" id="ARBA00004162"/>
    </source>
</evidence>
<protein>
    <recommendedName>
        <fullName evidence="14">Proton pump-interactor 1</fullName>
    </recommendedName>
</protein>
<evidence type="ECO:0000256" key="6">
    <source>
        <dbReference type="ARBA" id="ARBA00022989"/>
    </source>
</evidence>
<dbReference type="EMBL" id="SDRB02007635">
    <property type="protein sequence ID" value="THG10857.1"/>
    <property type="molecule type" value="Genomic_DNA"/>
</dbReference>
<dbReference type="GO" id="GO:0005789">
    <property type="term" value="C:endoplasmic reticulum membrane"/>
    <property type="evidence" value="ECO:0007669"/>
    <property type="project" value="UniProtKB-SubCell"/>
</dbReference>
<feature type="coiled-coil region" evidence="10">
    <location>
        <begin position="257"/>
        <end position="305"/>
    </location>
</feature>
<keyword evidence="4" id="KW-0812">Transmembrane</keyword>
<evidence type="ECO:0000256" key="2">
    <source>
        <dbReference type="ARBA" id="ARBA00004389"/>
    </source>
</evidence>
<keyword evidence="8" id="KW-0472">Membrane</keyword>
<keyword evidence="7 10" id="KW-0175">Coiled coil</keyword>
<feature type="compositionally biased region" description="Basic and acidic residues" evidence="11">
    <location>
        <begin position="509"/>
        <end position="528"/>
    </location>
</feature>
<evidence type="ECO:0000256" key="9">
    <source>
        <dbReference type="ARBA" id="ARBA00038080"/>
    </source>
</evidence>
<feature type="compositionally biased region" description="Low complexity" evidence="11">
    <location>
        <begin position="8"/>
        <end position="25"/>
    </location>
</feature>
<dbReference type="Proteomes" id="UP000306102">
    <property type="component" value="Unassembled WGS sequence"/>
</dbReference>
<evidence type="ECO:0000256" key="10">
    <source>
        <dbReference type="SAM" id="Coils"/>
    </source>
</evidence>
<dbReference type="InterPro" id="IPR055282">
    <property type="entry name" value="PPI1-4"/>
</dbReference>
<proteinExistence type="inferred from homology"/>
<dbReference type="AlphaFoldDB" id="A0A4V3WN27"/>
<feature type="region of interest" description="Disordered" evidence="11">
    <location>
        <begin position="504"/>
        <end position="528"/>
    </location>
</feature>
<evidence type="ECO:0000256" key="8">
    <source>
        <dbReference type="ARBA" id="ARBA00023136"/>
    </source>
</evidence>
<feature type="region of interest" description="Disordered" evidence="11">
    <location>
        <begin position="1"/>
        <end position="60"/>
    </location>
</feature>
<name>A0A4V3WN27_CAMSN</name>
<comment type="caution">
    <text evidence="12">The sequence shown here is derived from an EMBL/GenBank/DDBJ whole genome shotgun (WGS) entry which is preliminary data.</text>
</comment>
<feature type="region of interest" description="Disordered" evidence="11">
    <location>
        <begin position="418"/>
        <end position="473"/>
    </location>
</feature>
<comment type="similarity">
    <text evidence="9">Belongs to the plant Proton pump-interactor protein family.</text>
</comment>
<evidence type="ECO:0000256" key="7">
    <source>
        <dbReference type="ARBA" id="ARBA00023054"/>
    </source>
</evidence>
<evidence type="ECO:0000256" key="11">
    <source>
        <dbReference type="SAM" id="MobiDB-lite"/>
    </source>
</evidence>
<dbReference type="PANTHER" id="PTHR32219:SF2">
    <property type="entry name" value="PROTON PUMP-INTERACTOR 1"/>
    <property type="match status" value="1"/>
</dbReference>
<feature type="compositionally biased region" description="Basic and acidic residues" evidence="11">
    <location>
        <begin position="50"/>
        <end position="59"/>
    </location>
</feature>
<evidence type="ECO:0000256" key="5">
    <source>
        <dbReference type="ARBA" id="ARBA00022824"/>
    </source>
</evidence>
<comment type="subcellular location">
    <subcellularLocation>
        <location evidence="1">Cell membrane</location>
        <topology evidence="1">Single-pass membrane protein</topology>
    </subcellularLocation>
    <subcellularLocation>
        <location evidence="2">Endoplasmic reticulum membrane</location>
        <topology evidence="2">Single-pass membrane protein</topology>
    </subcellularLocation>
</comment>
<feature type="compositionally biased region" description="Basic and acidic residues" evidence="11">
    <location>
        <begin position="418"/>
        <end position="431"/>
    </location>
</feature>
<keyword evidence="5" id="KW-0256">Endoplasmic reticulum</keyword>
<keyword evidence="6" id="KW-1133">Transmembrane helix</keyword>
<evidence type="ECO:0008006" key="14">
    <source>
        <dbReference type="Google" id="ProtNLM"/>
    </source>
</evidence>
<feature type="compositionally biased region" description="Polar residues" evidence="11">
    <location>
        <begin position="437"/>
        <end position="451"/>
    </location>
</feature>
<accession>A0A4V3WN27</accession>
<evidence type="ECO:0000313" key="13">
    <source>
        <dbReference type="Proteomes" id="UP000306102"/>
    </source>
</evidence>
<keyword evidence="3" id="KW-1003">Cell membrane</keyword>
<keyword evidence="13" id="KW-1185">Reference proteome</keyword>
<evidence type="ECO:0000313" key="12">
    <source>
        <dbReference type="EMBL" id="THG10857.1"/>
    </source>
</evidence>
<feature type="compositionally biased region" description="Acidic residues" evidence="11">
    <location>
        <begin position="590"/>
        <end position="600"/>
    </location>
</feature>
<evidence type="ECO:0000256" key="4">
    <source>
        <dbReference type="ARBA" id="ARBA00022692"/>
    </source>
</evidence>
<sequence>MDVEVVKSELVPVSVESGSEENSSLLHEKENGTLNQETGLNEPIKFGSHGMDEPVDREGSNIPVADFPKDVGDEWPEPKQIHSFYLVKYRTYEDPKLKTKVELADKDQQKKNQAKFQISDKFWAKKAERSRVIELMRPLNDENRQYWNIVNGKRKEMEPLHEALGKLRNTNSVNREKGVGICSSEEELNYLIKSLEYRIQHESIPLSEEKKILKEIKQLEGTREKVLANAAMRAKIQDSMGEKDVIQDQVKLMGVDLDGVRKEQQVVKAKIKQLTDEKEVLEKEINSLADELDAATEKYKTAYKTFSDLKQQLNAGYLWTIDPSHAFLVQFLTGFLPFAAAVRDRCFSLPLQNDCFYQSRTLLTKVRELAARKDIEALKEIVNMEVDKFMSLWNNNKAFRDDYERRILASLDNRQLSRDGRMRNPDEKPLVIREAPPSSSVTETATKTNVKQPKEDSTSAPKHNTSVAEKVQKEVKNKIQKEVKDKATGTTLELPIDVEGKGIISVSEKPQKDSQPKRDEVDEAKLKEIRREEEIAKAKQALERKKKLAEKAAAKAVIKAQKEAEKKLKEIIDREKKAKKKAGASAPASEPEEQPTEADAEVTKPEKADEKVEASAPSKSKDRKENLVRYRNRPKGPVSVPRDILKRKKSTNYWLAKNTEQVLCCPRWCETLCVHQNKVQVRLQASSCSFTKTFPEHRESMAVVFSIIQAMDGAFLSCPGDGSFHLGFRVWIITDREGSLEKRFRIEGERGSFWLGLGFQSLGIGGLEYRKREIEEEELMKKVRDRRKRGLEKREGHLGFEGWRSSVGVLVVPVVIVMKKMRHRGRDCIIIISSSDDEDLSKSPLKKALVKLFIVGGRLVLSIELSLHFCRSPPPLPPPLPPLFGGHRYLTEPQLIPIGNDQQKLLQRDERFRKSDRELKKAIMR</sequence>
<dbReference type="GO" id="GO:0005886">
    <property type="term" value="C:plasma membrane"/>
    <property type="evidence" value="ECO:0007669"/>
    <property type="project" value="UniProtKB-SubCell"/>
</dbReference>
<gene>
    <name evidence="12" type="ORF">TEA_024860</name>
</gene>
<feature type="compositionally biased region" description="Basic and acidic residues" evidence="11">
    <location>
        <begin position="601"/>
        <end position="628"/>
    </location>
</feature>
<reference evidence="12 13" key="1">
    <citation type="journal article" date="2018" name="Proc. Natl. Acad. Sci. U.S.A.">
        <title>Draft genome sequence of Camellia sinensis var. sinensis provides insights into the evolution of the tea genome and tea quality.</title>
        <authorList>
            <person name="Wei C."/>
            <person name="Yang H."/>
            <person name="Wang S."/>
            <person name="Zhao J."/>
            <person name="Liu C."/>
            <person name="Gao L."/>
            <person name="Xia E."/>
            <person name="Lu Y."/>
            <person name="Tai Y."/>
            <person name="She G."/>
            <person name="Sun J."/>
            <person name="Cao H."/>
            <person name="Tong W."/>
            <person name="Gao Q."/>
            <person name="Li Y."/>
            <person name="Deng W."/>
            <person name="Jiang X."/>
            <person name="Wang W."/>
            <person name="Chen Q."/>
            <person name="Zhang S."/>
            <person name="Li H."/>
            <person name="Wu J."/>
            <person name="Wang P."/>
            <person name="Li P."/>
            <person name="Shi C."/>
            <person name="Zheng F."/>
            <person name="Jian J."/>
            <person name="Huang B."/>
            <person name="Shan D."/>
            <person name="Shi M."/>
            <person name="Fang C."/>
            <person name="Yue Y."/>
            <person name="Li F."/>
            <person name="Li D."/>
            <person name="Wei S."/>
            <person name="Han B."/>
            <person name="Jiang C."/>
            <person name="Yin Y."/>
            <person name="Xia T."/>
            <person name="Zhang Z."/>
            <person name="Bennetzen J.L."/>
            <person name="Zhao S."/>
            <person name="Wan X."/>
        </authorList>
    </citation>
    <scope>NUCLEOTIDE SEQUENCE [LARGE SCALE GENOMIC DNA]</scope>
    <source>
        <strain evidence="13">cv. Shuchazao</strain>
        <tissue evidence="12">Leaf</tissue>
    </source>
</reference>
<feature type="region of interest" description="Disordered" evidence="11">
    <location>
        <begin position="576"/>
        <end position="640"/>
    </location>
</feature>